<dbReference type="AlphaFoldDB" id="A0A314ZG49"/>
<name>A0A314ZG49_PRUYE</name>
<dbReference type="OrthoDB" id="1937859at2759"/>
<evidence type="ECO:0000313" key="3">
    <source>
        <dbReference type="Proteomes" id="UP000250321"/>
    </source>
</evidence>
<dbReference type="EMBL" id="PJQY01000188">
    <property type="protein sequence ID" value="PQQ16514.1"/>
    <property type="molecule type" value="Genomic_DNA"/>
</dbReference>
<keyword evidence="3" id="KW-1185">Reference proteome</keyword>
<evidence type="ECO:0000256" key="1">
    <source>
        <dbReference type="SAM" id="MobiDB-lite"/>
    </source>
</evidence>
<reference evidence="2 3" key="1">
    <citation type="submission" date="2018-02" db="EMBL/GenBank/DDBJ databases">
        <title>Draft genome of wild Prunus yedoensis var. nudiflora.</title>
        <authorList>
            <person name="Baek S."/>
            <person name="Kim J.-H."/>
            <person name="Choi K."/>
            <person name="Kim G.-B."/>
            <person name="Cho A."/>
            <person name="Jang H."/>
            <person name="Shin C.-H."/>
            <person name="Yu H.-J."/>
            <person name="Mun J.-H."/>
        </authorList>
    </citation>
    <scope>NUCLEOTIDE SEQUENCE [LARGE SCALE GENOMIC DNA]</scope>
    <source>
        <strain evidence="3">cv. Jeju island</strain>
        <tissue evidence="2">Leaf</tissue>
    </source>
</reference>
<accession>A0A314ZG49</accession>
<evidence type="ECO:0000313" key="2">
    <source>
        <dbReference type="EMBL" id="PQQ16514.1"/>
    </source>
</evidence>
<feature type="compositionally biased region" description="Basic residues" evidence="1">
    <location>
        <begin position="120"/>
        <end position="131"/>
    </location>
</feature>
<comment type="caution">
    <text evidence="2">The sequence shown here is derived from an EMBL/GenBank/DDBJ whole genome shotgun (WGS) entry which is preliminary data.</text>
</comment>
<proteinExistence type="predicted"/>
<gene>
    <name evidence="2" type="ORF">Pyn_35255</name>
</gene>
<dbReference type="Proteomes" id="UP000250321">
    <property type="component" value="Unassembled WGS sequence"/>
</dbReference>
<sequence length="189" mass="21350">MVDNWAPRFAKISLSPSVSFSSDGFVLSVLELLPAAILAPASVLSLEDRQVLAYLITRSMKTIPNISSIPTQDPRRIFKERPQVHQRQHPPAPNVRLRLLRLLQKLLVQMGLFPQPRAHPPSHRSLRRSPGQRREDQEEQRQRQEKRQAEPSRGPKSVDVAAEDSIFPEENAQVSHELAIESSGFGGFQ</sequence>
<dbReference type="PANTHER" id="PTHR31903">
    <property type="entry name" value="F12F1.11-RELATED"/>
    <property type="match status" value="1"/>
</dbReference>
<feature type="compositionally biased region" description="Basic and acidic residues" evidence="1">
    <location>
        <begin position="132"/>
        <end position="150"/>
    </location>
</feature>
<protein>
    <submittedName>
        <fullName evidence="2">Uncharacterized protein</fullName>
    </submittedName>
</protein>
<organism evidence="2 3">
    <name type="scientific">Prunus yedoensis var. nudiflora</name>
    <dbReference type="NCBI Taxonomy" id="2094558"/>
    <lineage>
        <taxon>Eukaryota</taxon>
        <taxon>Viridiplantae</taxon>
        <taxon>Streptophyta</taxon>
        <taxon>Embryophyta</taxon>
        <taxon>Tracheophyta</taxon>
        <taxon>Spermatophyta</taxon>
        <taxon>Magnoliopsida</taxon>
        <taxon>eudicotyledons</taxon>
        <taxon>Gunneridae</taxon>
        <taxon>Pentapetalae</taxon>
        <taxon>rosids</taxon>
        <taxon>fabids</taxon>
        <taxon>Rosales</taxon>
        <taxon>Rosaceae</taxon>
        <taxon>Amygdaloideae</taxon>
        <taxon>Amygdaleae</taxon>
        <taxon>Prunus</taxon>
    </lineage>
</organism>
<dbReference type="PANTHER" id="PTHR31903:SF4">
    <property type="entry name" value="OS11G0490300 PROTEIN"/>
    <property type="match status" value="1"/>
</dbReference>
<feature type="region of interest" description="Disordered" evidence="1">
    <location>
        <begin position="113"/>
        <end position="189"/>
    </location>
</feature>